<accession>A0A4Q1BFX6</accession>
<feature type="region of interest" description="Disordered" evidence="1">
    <location>
        <begin position="315"/>
        <end position="335"/>
    </location>
</feature>
<keyword evidence="3" id="KW-1185">Reference proteome</keyword>
<protein>
    <submittedName>
        <fullName evidence="2">Uncharacterized protein</fullName>
    </submittedName>
</protein>
<feature type="compositionally biased region" description="Acidic residues" evidence="1">
    <location>
        <begin position="433"/>
        <end position="444"/>
    </location>
</feature>
<feature type="compositionally biased region" description="Pro residues" evidence="1">
    <location>
        <begin position="777"/>
        <end position="789"/>
    </location>
</feature>
<dbReference type="EMBL" id="SDIL01000132">
    <property type="protein sequence ID" value="RXK35533.1"/>
    <property type="molecule type" value="Genomic_DNA"/>
</dbReference>
<evidence type="ECO:0000313" key="3">
    <source>
        <dbReference type="Proteomes" id="UP000289152"/>
    </source>
</evidence>
<gene>
    <name evidence="2" type="ORF">M231_07212</name>
</gene>
<evidence type="ECO:0000256" key="1">
    <source>
        <dbReference type="SAM" id="MobiDB-lite"/>
    </source>
</evidence>
<evidence type="ECO:0000313" key="2">
    <source>
        <dbReference type="EMBL" id="RXK35533.1"/>
    </source>
</evidence>
<feature type="region of interest" description="Disordered" evidence="1">
    <location>
        <begin position="1065"/>
        <end position="1089"/>
    </location>
</feature>
<proteinExistence type="predicted"/>
<reference evidence="2 3" key="1">
    <citation type="submission" date="2016-06" db="EMBL/GenBank/DDBJ databases">
        <title>Evolution of pathogenesis and genome organization in the Tremellales.</title>
        <authorList>
            <person name="Cuomo C."/>
            <person name="Litvintseva A."/>
            <person name="Heitman J."/>
            <person name="Chen Y."/>
            <person name="Sun S."/>
            <person name="Springer D."/>
            <person name="Dromer F."/>
            <person name="Young S."/>
            <person name="Zeng Q."/>
            <person name="Chapman S."/>
            <person name="Gujja S."/>
            <person name="Saif S."/>
            <person name="Birren B."/>
        </authorList>
    </citation>
    <scope>NUCLEOTIDE SEQUENCE [LARGE SCALE GENOMIC DNA]</scope>
    <source>
        <strain evidence="2 3">ATCC 28783</strain>
    </source>
</reference>
<feature type="compositionally biased region" description="Basic and acidic residues" evidence="1">
    <location>
        <begin position="1074"/>
        <end position="1089"/>
    </location>
</feature>
<feature type="compositionally biased region" description="Basic and acidic residues" evidence="1">
    <location>
        <begin position="39"/>
        <end position="48"/>
    </location>
</feature>
<feature type="compositionally biased region" description="Low complexity" evidence="1">
    <location>
        <begin position="21"/>
        <end position="36"/>
    </location>
</feature>
<feature type="region of interest" description="Disordered" evidence="1">
    <location>
        <begin position="910"/>
        <end position="948"/>
    </location>
</feature>
<dbReference type="InParanoid" id="A0A4Q1BFX6"/>
<feature type="region of interest" description="Disordered" evidence="1">
    <location>
        <begin position="600"/>
        <end position="648"/>
    </location>
</feature>
<dbReference type="AlphaFoldDB" id="A0A4Q1BFX6"/>
<sequence>MLRVSSLPAGISTPASPKLNSPLIITSPPTPTTSVIEPQDQRQNHLLDVEDGPTTPPRGPALPSMVVASPLRVSSAPCRLESTPPSPAQKRLLEEKIRRLKNSPGSPSKLSLPPINRADTLQPRPESWEKPWLSFLNGTAISAAEEHPILESVMEVDPTLEEEAEVFVLLASEVDIETPLDNDEGPSLTTPTQELPAWKRRRRRPASVAEQWRKMAITKQARQVAWASRKLSKRGKGTNMPDWFDYASVEEGDLLLRREKRHRGLPRDKEAPMTPRSAHRRVKSLGSEDDFLGSIDMDEALRLCLGMWAQSSVSRNRNSFTTNQSPVTPSDWDDDASIGEGEYLMQLLSAFDSNKSGTSLSKRLRLVSFDEQVEKKVSSSATSSEELSHDTPDLSETADSPQSPHLDTPDMESHPELPDLTFSYTDQFADGWDMDAEGEADDGNWSEATATSHLDKGKGKAPARSRTPSPTPLTGSEALDAIASEIEIAEQNQISLVQEISMLEANLTDLEGSPGGSSTGASQMEDRLDDLHLAYSRITDQILDLRSEETAIQLSLEVEDAQAECLADFVDPAIASTSLTECPMWMDTLAEVEHIERLEEGGSSSIKRSRDTISEEIYGNTKRSNRRPDSPQTRTPSPGAPGGRPLMGLGLTFGGRLSSIEESPSSAEEEVSVDEVKEETGTLTLLSIGTPQISEPTQNQPPLKYFLEALSKRMPFRMDVDYSTVELYRGPHADVDISLNQSKSTKGAAQMVRSKASIDISPPCIISVDRVESGHAPSPPIQITPPSPEDPSSAVMSVAEDPFAFNGIPPLSDDNEYLSPRTARFLKPTKRERKKMLKAGLTLTKPLKTSSCGPGFISPAPRHSIRILEGREPLSIASTAKAQDTTVSRKLTPSPDIELLPLNRQENQMADNNISRPFRRRGAISEPGTSSSELAIPVKEPSSTPMKSSNVKIVHLGDSSMEEAQRRYPSVLRRGREVHIKRRESDPEVPYPTKHCHSEVQIASLGDRDIDVEMGLYNRLEGTYNANFGLHIVSLIPLRGHLTRFGRWLLPKIWKTWYMMVASTRPKRSNNARESSRPSGAERSRPIGV</sequence>
<comment type="caution">
    <text evidence="2">The sequence shown here is derived from an EMBL/GenBank/DDBJ whole genome shotgun (WGS) entry which is preliminary data.</text>
</comment>
<feature type="region of interest" description="Disordered" evidence="1">
    <location>
        <begin position="775"/>
        <end position="794"/>
    </location>
</feature>
<feature type="compositionally biased region" description="Basic and acidic residues" evidence="1">
    <location>
        <begin position="407"/>
        <end position="417"/>
    </location>
</feature>
<feature type="region of interest" description="Disordered" evidence="1">
    <location>
        <begin position="433"/>
        <end position="475"/>
    </location>
</feature>
<organism evidence="2 3">
    <name type="scientific">Tremella mesenterica</name>
    <name type="common">Jelly fungus</name>
    <dbReference type="NCBI Taxonomy" id="5217"/>
    <lineage>
        <taxon>Eukaryota</taxon>
        <taxon>Fungi</taxon>
        <taxon>Dikarya</taxon>
        <taxon>Basidiomycota</taxon>
        <taxon>Agaricomycotina</taxon>
        <taxon>Tremellomycetes</taxon>
        <taxon>Tremellales</taxon>
        <taxon>Tremellaceae</taxon>
        <taxon>Tremella</taxon>
    </lineage>
</organism>
<feature type="compositionally biased region" description="Polar residues" evidence="1">
    <location>
        <begin position="315"/>
        <end position="328"/>
    </location>
</feature>
<name>A0A4Q1BFX6_TREME</name>
<feature type="region of interest" description="Disordered" evidence="1">
    <location>
        <begin position="377"/>
        <end position="419"/>
    </location>
</feature>
<dbReference type="Proteomes" id="UP000289152">
    <property type="component" value="Unassembled WGS sequence"/>
</dbReference>
<feature type="region of interest" description="Disordered" evidence="1">
    <location>
        <begin position="1"/>
        <end position="64"/>
    </location>
</feature>